<dbReference type="EMBL" id="JASCZI010181388">
    <property type="protein sequence ID" value="MED6182874.1"/>
    <property type="molecule type" value="Genomic_DNA"/>
</dbReference>
<evidence type="ECO:0000313" key="4">
    <source>
        <dbReference type="EMBL" id="MED6182874.1"/>
    </source>
</evidence>
<protein>
    <recommendedName>
        <fullName evidence="3">Peptidase A1 domain-containing protein</fullName>
    </recommendedName>
</protein>
<name>A0ABU6WC65_9FABA</name>
<dbReference type="InterPro" id="IPR033121">
    <property type="entry name" value="PEPTIDASE_A1"/>
</dbReference>
<keyword evidence="5" id="KW-1185">Reference proteome</keyword>
<evidence type="ECO:0000256" key="2">
    <source>
        <dbReference type="ARBA" id="ARBA00022801"/>
    </source>
</evidence>
<evidence type="ECO:0000313" key="5">
    <source>
        <dbReference type="Proteomes" id="UP001341840"/>
    </source>
</evidence>
<dbReference type="InterPro" id="IPR051708">
    <property type="entry name" value="Plant_Aspart_Prot_A1"/>
</dbReference>
<gene>
    <name evidence="4" type="ORF">PIB30_032797</name>
</gene>
<accession>A0ABU6WC65</accession>
<reference evidence="4 5" key="1">
    <citation type="journal article" date="2023" name="Plants (Basel)">
        <title>Bridging the Gap: Combining Genomics and Transcriptomics Approaches to Understand Stylosanthes scabra, an Orphan Legume from the Brazilian Caatinga.</title>
        <authorList>
            <person name="Ferreira-Neto J.R.C."/>
            <person name="da Silva M.D."/>
            <person name="Binneck E."/>
            <person name="de Melo N.F."/>
            <person name="da Silva R.H."/>
            <person name="de Melo A.L.T.M."/>
            <person name="Pandolfi V."/>
            <person name="Bustamante F.O."/>
            <person name="Brasileiro-Vidal A.C."/>
            <person name="Benko-Iseppon A.M."/>
        </authorList>
    </citation>
    <scope>NUCLEOTIDE SEQUENCE [LARGE SCALE GENOMIC DNA]</scope>
    <source>
        <tissue evidence="4">Leaves</tissue>
    </source>
</reference>
<evidence type="ECO:0000256" key="1">
    <source>
        <dbReference type="ARBA" id="ARBA00022670"/>
    </source>
</evidence>
<dbReference type="Gene3D" id="2.40.70.10">
    <property type="entry name" value="Acid Proteases"/>
    <property type="match status" value="1"/>
</dbReference>
<dbReference type="InterPro" id="IPR032799">
    <property type="entry name" value="TAXi_C"/>
</dbReference>
<dbReference type="PROSITE" id="PS51767">
    <property type="entry name" value="PEPTIDASE_A1"/>
    <property type="match status" value="1"/>
</dbReference>
<dbReference type="Proteomes" id="UP001341840">
    <property type="component" value="Unassembled WGS sequence"/>
</dbReference>
<keyword evidence="2" id="KW-0378">Hydrolase</keyword>
<dbReference type="PANTHER" id="PTHR47967:SF128">
    <property type="entry name" value="ASPARTIC PROTEINASE CDR1-LIKE"/>
    <property type="match status" value="1"/>
</dbReference>
<sequence length="143" mass="15864">MEPTPLAINPSNPTFYNINLEGISVGNNTFQSNQNARNIIIDSGTTFTYIDPSMFNDIVTVVMQSSAIEVVQDPPNPFKFCGRFQGSSVDVPGFVFHFTGVLVSFPNENMYIVVDENLVNFQVEYDLQGNKISFAFADCTKSN</sequence>
<dbReference type="PANTHER" id="PTHR47967">
    <property type="entry name" value="OS07G0603500 PROTEIN-RELATED"/>
    <property type="match status" value="1"/>
</dbReference>
<keyword evidence="1" id="KW-0645">Protease</keyword>
<dbReference type="InterPro" id="IPR021109">
    <property type="entry name" value="Peptidase_aspartic_dom_sf"/>
</dbReference>
<feature type="domain" description="Peptidase A1" evidence="3">
    <location>
        <begin position="1"/>
        <end position="143"/>
    </location>
</feature>
<comment type="caution">
    <text evidence="4">The sequence shown here is derived from an EMBL/GenBank/DDBJ whole genome shotgun (WGS) entry which is preliminary data.</text>
</comment>
<proteinExistence type="predicted"/>
<dbReference type="Pfam" id="PF14541">
    <property type="entry name" value="TAXi_C"/>
    <property type="match status" value="1"/>
</dbReference>
<organism evidence="4 5">
    <name type="scientific">Stylosanthes scabra</name>
    <dbReference type="NCBI Taxonomy" id="79078"/>
    <lineage>
        <taxon>Eukaryota</taxon>
        <taxon>Viridiplantae</taxon>
        <taxon>Streptophyta</taxon>
        <taxon>Embryophyta</taxon>
        <taxon>Tracheophyta</taxon>
        <taxon>Spermatophyta</taxon>
        <taxon>Magnoliopsida</taxon>
        <taxon>eudicotyledons</taxon>
        <taxon>Gunneridae</taxon>
        <taxon>Pentapetalae</taxon>
        <taxon>rosids</taxon>
        <taxon>fabids</taxon>
        <taxon>Fabales</taxon>
        <taxon>Fabaceae</taxon>
        <taxon>Papilionoideae</taxon>
        <taxon>50 kb inversion clade</taxon>
        <taxon>dalbergioids sensu lato</taxon>
        <taxon>Dalbergieae</taxon>
        <taxon>Pterocarpus clade</taxon>
        <taxon>Stylosanthes</taxon>
    </lineage>
</organism>
<dbReference type="SUPFAM" id="SSF50630">
    <property type="entry name" value="Acid proteases"/>
    <property type="match status" value="1"/>
</dbReference>
<evidence type="ECO:0000259" key="3">
    <source>
        <dbReference type="PROSITE" id="PS51767"/>
    </source>
</evidence>